<protein>
    <submittedName>
        <fullName evidence="3">Uncharacterized protein</fullName>
    </submittedName>
</protein>
<dbReference type="AlphaFoldDB" id="A0A6A5UM87"/>
<proteinExistence type="predicted"/>
<evidence type="ECO:0000313" key="3">
    <source>
        <dbReference type="EMBL" id="KAF1966041.1"/>
    </source>
</evidence>
<keyword evidence="4" id="KW-1185">Reference proteome</keyword>
<feature type="coiled-coil region" evidence="1">
    <location>
        <begin position="77"/>
        <end position="129"/>
    </location>
</feature>
<feature type="coiled-coil region" evidence="1">
    <location>
        <begin position="217"/>
        <end position="244"/>
    </location>
</feature>
<reference evidence="3" key="1">
    <citation type="journal article" date="2020" name="Stud. Mycol.">
        <title>101 Dothideomycetes genomes: a test case for predicting lifestyles and emergence of pathogens.</title>
        <authorList>
            <person name="Haridas S."/>
            <person name="Albert R."/>
            <person name="Binder M."/>
            <person name="Bloem J."/>
            <person name="Labutti K."/>
            <person name="Salamov A."/>
            <person name="Andreopoulos B."/>
            <person name="Baker S."/>
            <person name="Barry K."/>
            <person name="Bills G."/>
            <person name="Bluhm B."/>
            <person name="Cannon C."/>
            <person name="Castanera R."/>
            <person name="Culley D."/>
            <person name="Daum C."/>
            <person name="Ezra D."/>
            <person name="Gonzalez J."/>
            <person name="Henrissat B."/>
            <person name="Kuo A."/>
            <person name="Liang C."/>
            <person name="Lipzen A."/>
            <person name="Lutzoni F."/>
            <person name="Magnuson J."/>
            <person name="Mondo S."/>
            <person name="Nolan M."/>
            <person name="Ohm R."/>
            <person name="Pangilinan J."/>
            <person name="Park H.-J."/>
            <person name="Ramirez L."/>
            <person name="Alfaro M."/>
            <person name="Sun H."/>
            <person name="Tritt A."/>
            <person name="Yoshinaga Y."/>
            <person name="Zwiers L.-H."/>
            <person name="Turgeon B."/>
            <person name="Goodwin S."/>
            <person name="Spatafora J."/>
            <person name="Crous P."/>
            <person name="Grigoriev I."/>
        </authorList>
    </citation>
    <scope>NUCLEOTIDE SEQUENCE</scope>
    <source>
        <strain evidence="3">CBS 107.79</strain>
    </source>
</reference>
<evidence type="ECO:0000256" key="1">
    <source>
        <dbReference type="SAM" id="Coils"/>
    </source>
</evidence>
<sequence length="283" mass="32358">MNTDDQLLSLFKTLKEASSTIELSRQMLQLGWNATTVLQRDLQEVQEVNGKLAEEHAMVREEYNKVSQDFVQCRKIAQAYQQQAKMLNNKLRASEEEKQLMRKVHREALEVAADRISDLERKLDEVRTHSDSAGEVVVVEKRKRGPRRKNRNTRKVQPAEPQSAKGHKVSYHTHYTMHSRDSDKPLPSIPVDIQTPRQSVKTISPAFPPPPNAAQLLRRRTCENARLQKEVACYREQIDAAMTLFEDLCLIHERLQHTLTAFQDALKELDRGGGDISTISPSA</sequence>
<feature type="compositionally biased region" description="Basic residues" evidence="2">
    <location>
        <begin position="142"/>
        <end position="154"/>
    </location>
</feature>
<organism evidence="3 4">
    <name type="scientific">Bimuria novae-zelandiae CBS 107.79</name>
    <dbReference type="NCBI Taxonomy" id="1447943"/>
    <lineage>
        <taxon>Eukaryota</taxon>
        <taxon>Fungi</taxon>
        <taxon>Dikarya</taxon>
        <taxon>Ascomycota</taxon>
        <taxon>Pezizomycotina</taxon>
        <taxon>Dothideomycetes</taxon>
        <taxon>Pleosporomycetidae</taxon>
        <taxon>Pleosporales</taxon>
        <taxon>Massarineae</taxon>
        <taxon>Didymosphaeriaceae</taxon>
        <taxon>Bimuria</taxon>
    </lineage>
</organism>
<accession>A0A6A5UM87</accession>
<evidence type="ECO:0000313" key="4">
    <source>
        <dbReference type="Proteomes" id="UP000800036"/>
    </source>
</evidence>
<evidence type="ECO:0000256" key="2">
    <source>
        <dbReference type="SAM" id="MobiDB-lite"/>
    </source>
</evidence>
<name>A0A6A5UM87_9PLEO</name>
<feature type="region of interest" description="Disordered" evidence="2">
    <location>
        <begin position="142"/>
        <end position="168"/>
    </location>
</feature>
<keyword evidence="1" id="KW-0175">Coiled coil</keyword>
<dbReference type="Proteomes" id="UP000800036">
    <property type="component" value="Unassembled WGS sequence"/>
</dbReference>
<dbReference type="EMBL" id="ML976752">
    <property type="protein sequence ID" value="KAF1966041.1"/>
    <property type="molecule type" value="Genomic_DNA"/>
</dbReference>
<gene>
    <name evidence="3" type="ORF">BU23DRAFT_574405</name>
</gene>